<comment type="caution">
    <text evidence="2">The sequence shown here is derived from an EMBL/GenBank/DDBJ whole genome shotgun (WGS) entry which is preliminary data.</text>
</comment>
<dbReference type="Pfam" id="PF06985">
    <property type="entry name" value="HET"/>
    <property type="match status" value="1"/>
</dbReference>
<proteinExistence type="predicted"/>
<dbReference type="PANTHER" id="PTHR24148">
    <property type="entry name" value="ANKYRIN REPEAT DOMAIN-CONTAINING PROTEIN 39 HOMOLOG-RELATED"/>
    <property type="match status" value="1"/>
</dbReference>
<evidence type="ECO:0000313" key="3">
    <source>
        <dbReference type="Proteomes" id="UP000758155"/>
    </source>
</evidence>
<protein>
    <recommendedName>
        <fullName evidence="1">Heterokaryon incompatibility domain-containing protein</fullName>
    </recommendedName>
</protein>
<evidence type="ECO:0000259" key="1">
    <source>
        <dbReference type="Pfam" id="PF06985"/>
    </source>
</evidence>
<evidence type="ECO:0000313" key="2">
    <source>
        <dbReference type="EMBL" id="KAF3040459.1"/>
    </source>
</evidence>
<keyword evidence="3" id="KW-1185">Reference proteome</keyword>
<gene>
    <name evidence="2" type="ORF">E8E12_003153</name>
</gene>
<dbReference type="EMBL" id="SWKV01000025">
    <property type="protein sequence ID" value="KAF3040459.1"/>
    <property type="molecule type" value="Genomic_DNA"/>
</dbReference>
<dbReference type="AlphaFoldDB" id="A0A9P4WSA2"/>
<dbReference type="InterPro" id="IPR010730">
    <property type="entry name" value="HET"/>
</dbReference>
<organism evidence="2 3">
    <name type="scientific">Didymella heteroderae</name>
    <dbReference type="NCBI Taxonomy" id="1769908"/>
    <lineage>
        <taxon>Eukaryota</taxon>
        <taxon>Fungi</taxon>
        <taxon>Dikarya</taxon>
        <taxon>Ascomycota</taxon>
        <taxon>Pezizomycotina</taxon>
        <taxon>Dothideomycetes</taxon>
        <taxon>Pleosporomycetidae</taxon>
        <taxon>Pleosporales</taxon>
        <taxon>Pleosporineae</taxon>
        <taxon>Didymellaceae</taxon>
        <taxon>Didymella</taxon>
    </lineage>
</organism>
<sequence>MQHYRDFLAALSQYCCSTTAVLSQYYYSTIEVLSLKTRLSEATYRYDELPEHAFRYLVLHPGASNEPLVCTLRTSNVNNAEYEAISYVWGSEVQEHDIICDGTILKITSNLNEVLRQVRRAEGARNLWVDSICINQKDLKEKGHQVAMMGEIYRAATCVLICIGSAGSECAPGLKILAEAASRMIDKALYHTIYGMRIDPSTESHPLRDLESDSEPTFHHNGQDPGIDFDYRSAVERCLDIPRWNIFPFVEEEDVFLRGPEWNLMNTFGQNEWFDRGWVVREASLARKAVVIWGDTELLWDDLNRISLWTGRRAKKDLDMTQAVRIRCHFEAYRTRYRNFSSVFFQEVDWFEPSLLDYMGFARTLRLKDPRDRIYAFLDLGPKLVQGLAIVPNYTDTPLKVFQDFATNYILTTKDMNLLYHVMHDEATVETESMTWVPRWDSGPENMVHFVSSSAYSPLRSRTGQISKPTISANHVLRVQGLIFDTVCFTSNILTGSYSTSSNVPLTIGCSSLTKMFFAVWLQR</sequence>
<dbReference type="OrthoDB" id="2157530at2759"/>
<feature type="domain" description="Heterokaryon incompatibility" evidence="1">
    <location>
        <begin position="82"/>
        <end position="282"/>
    </location>
</feature>
<dbReference type="Proteomes" id="UP000758155">
    <property type="component" value="Unassembled WGS sequence"/>
</dbReference>
<dbReference type="InterPro" id="IPR052895">
    <property type="entry name" value="HetReg/Transcr_Mod"/>
</dbReference>
<reference evidence="2" key="1">
    <citation type="submission" date="2019-04" db="EMBL/GenBank/DDBJ databases">
        <title>Sequencing of skin fungus with MAO and IRED activity.</title>
        <authorList>
            <person name="Marsaioli A.J."/>
            <person name="Bonatto J.M.C."/>
            <person name="Reis Junior O."/>
        </authorList>
    </citation>
    <scope>NUCLEOTIDE SEQUENCE</scope>
    <source>
        <strain evidence="2">28M1</strain>
    </source>
</reference>
<name>A0A9P4WSA2_9PLEO</name>
<dbReference type="PANTHER" id="PTHR24148:SF64">
    <property type="entry name" value="HETEROKARYON INCOMPATIBILITY DOMAIN-CONTAINING PROTEIN"/>
    <property type="match status" value="1"/>
</dbReference>
<accession>A0A9P4WSA2</accession>